<proteinExistence type="predicted"/>
<feature type="compositionally biased region" description="Basic and acidic residues" evidence="1">
    <location>
        <begin position="12"/>
        <end position="21"/>
    </location>
</feature>
<gene>
    <name evidence="2" type="ORF">TSAR_009038</name>
</gene>
<dbReference type="EMBL" id="NNAY01008849">
    <property type="protein sequence ID" value="OXU16258.1"/>
    <property type="molecule type" value="Genomic_DNA"/>
</dbReference>
<accession>A0A232ED42</accession>
<comment type="caution">
    <text evidence="2">The sequence shown here is derived from an EMBL/GenBank/DDBJ whole genome shotgun (WGS) entry which is preliminary data.</text>
</comment>
<dbReference type="AlphaFoldDB" id="A0A232ED42"/>
<name>A0A232ED42_9HYME</name>
<organism evidence="2 3">
    <name type="scientific">Trichomalopsis sarcophagae</name>
    <dbReference type="NCBI Taxonomy" id="543379"/>
    <lineage>
        <taxon>Eukaryota</taxon>
        <taxon>Metazoa</taxon>
        <taxon>Ecdysozoa</taxon>
        <taxon>Arthropoda</taxon>
        <taxon>Hexapoda</taxon>
        <taxon>Insecta</taxon>
        <taxon>Pterygota</taxon>
        <taxon>Neoptera</taxon>
        <taxon>Endopterygota</taxon>
        <taxon>Hymenoptera</taxon>
        <taxon>Apocrita</taxon>
        <taxon>Proctotrupomorpha</taxon>
        <taxon>Chalcidoidea</taxon>
        <taxon>Pteromalidae</taxon>
        <taxon>Pteromalinae</taxon>
        <taxon>Trichomalopsis</taxon>
    </lineage>
</organism>
<dbReference type="Proteomes" id="UP000215335">
    <property type="component" value="Unassembled WGS sequence"/>
</dbReference>
<evidence type="ECO:0000313" key="3">
    <source>
        <dbReference type="Proteomes" id="UP000215335"/>
    </source>
</evidence>
<sequence>MAECEATLHLPRTAEVRHEENPMPEQAAAAAF</sequence>
<feature type="region of interest" description="Disordered" evidence="1">
    <location>
        <begin position="1"/>
        <end position="32"/>
    </location>
</feature>
<evidence type="ECO:0000313" key="2">
    <source>
        <dbReference type="EMBL" id="OXU16258.1"/>
    </source>
</evidence>
<reference evidence="2 3" key="1">
    <citation type="journal article" date="2017" name="Curr. Biol.">
        <title>The Evolution of Venom by Co-option of Single-Copy Genes.</title>
        <authorList>
            <person name="Martinson E.O."/>
            <person name="Mrinalini"/>
            <person name="Kelkar Y.D."/>
            <person name="Chang C.H."/>
            <person name="Werren J.H."/>
        </authorList>
    </citation>
    <scope>NUCLEOTIDE SEQUENCE [LARGE SCALE GENOMIC DNA]</scope>
    <source>
        <strain evidence="2 3">Alberta</strain>
        <tissue evidence="2">Whole body</tissue>
    </source>
</reference>
<protein>
    <submittedName>
        <fullName evidence="2">Uncharacterized protein</fullName>
    </submittedName>
</protein>
<keyword evidence="3" id="KW-1185">Reference proteome</keyword>
<evidence type="ECO:0000256" key="1">
    <source>
        <dbReference type="SAM" id="MobiDB-lite"/>
    </source>
</evidence>